<protein>
    <recommendedName>
        <fullName evidence="6">Lipid-binding serum glycoprotein C-terminal domain-containing protein</fullName>
    </recommendedName>
</protein>
<dbReference type="InterPro" id="IPR017943">
    <property type="entry name" value="Bactericidal_perm-incr_a/b_dom"/>
</dbReference>
<evidence type="ECO:0000256" key="1">
    <source>
        <dbReference type="SAM" id="SignalP"/>
    </source>
</evidence>
<evidence type="ECO:0000259" key="3">
    <source>
        <dbReference type="SMART" id="SM00329"/>
    </source>
</evidence>
<evidence type="ECO:0000313" key="4">
    <source>
        <dbReference type="EMBL" id="CAK9233134.1"/>
    </source>
</evidence>
<gene>
    <name evidence="4" type="ORF">CSSPTR1EN2_LOCUS21334</name>
</gene>
<evidence type="ECO:0000259" key="2">
    <source>
        <dbReference type="SMART" id="SM00328"/>
    </source>
</evidence>
<dbReference type="Proteomes" id="UP001497512">
    <property type="component" value="Chromosome 8"/>
</dbReference>
<name>A0ABP0UYB5_9BRYO</name>
<dbReference type="PANTHER" id="PTHR46801:SF2">
    <property type="entry name" value="LIPOPOLYSACCHARIDE-BINDING PROTEIN"/>
    <property type="match status" value="1"/>
</dbReference>
<dbReference type="Pfam" id="PF02886">
    <property type="entry name" value="LBP_BPI_CETP_C"/>
    <property type="match status" value="1"/>
</dbReference>
<feature type="domain" description="Lipid-binding serum glycoprotein N-terminal" evidence="2">
    <location>
        <begin position="141"/>
        <end position="365"/>
    </location>
</feature>
<feature type="domain" description="Lipid-binding serum glycoprotein C-terminal" evidence="3">
    <location>
        <begin position="383"/>
        <end position="581"/>
    </location>
</feature>
<dbReference type="EMBL" id="OZ019900">
    <property type="protein sequence ID" value="CAK9233134.1"/>
    <property type="molecule type" value="Genomic_DNA"/>
</dbReference>
<organism evidence="4 5">
    <name type="scientific">Sphagnum troendelagicum</name>
    <dbReference type="NCBI Taxonomy" id="128251"/>
    <lineage>
        <taxon>Eukaryota</taxon>
        <taxon>Viridiplantae</taxon>
        <taxon>Streptophyta</taxon>
        <taxon>Embryophyta</taxon>
        <taxon>Bryophyta</taxon>
        <taxon>Sphagnophytina</taxon>
        <taxon>Sphagnopsida</taxon>
        <taxon>Sphagnales</taxon>
        <taxon>Sphagnaceae</taxon>
        <taxon>Sphagnum</taxon>
    </lineage>
</organism>
<keyword evidence="1" id="KW-0732">Signal</keyword>
<proteinExistence type="predicted"/>
<feature type="chain" id="PRO_5045430751" description="Lipid-binding serum glycoprotein C-terminal domain-containing protein" evidence="1">
    <location>
        <begin position="28"/>
        <end position="601"/>
    </location>
</feature>
<dbReference type="Pfam" id="PF01273">
    <property type="entry name" value="LBP_BPI_CETP"/>
    <property type="match status" value="1"/>
</dbReference>
<dbReference type="InterPro" id="IPR045897">
    <property type="entry name" value="BPI/LBP_pln"/>
</dbReference>
<dbReference type="Gene3D" id="3.15.20.10">
    <property type="entry name" value="Bactericidal permeability-increasing protein, domain 2"/>
    <property type="match status" value="1"/>
</dbReference>
<dbReference type="InterPro" id="IPR001124">
    <property type="entry name" value="Lipid-bd_serum_glycop_C"/>
</dbReference>
<evidence type="ECO:0008006" key="6">
    <source>
        <dbReference type="Google" id="ProtNLM"/>
    </source>
</evidence>
<evidence type="ECO:0000313" key="5">
    <source>
        <dbReference type="Proteomes" id="UP001497512"/>
    </source>
</evidence>
<dbReference type="Gene3D" id="3.15.10.10">
    <property type="entry name" value="Bactericidal permeability-increasing protein, domain 1"/>
    <property type="match status" value="1"/>
</dbReference>
<dbReference type="SMART" id="SM00328">
    <property type="entry name" value="BPI1"/>
    <property type="match status" value="1"/>
</dbReference>
<sequence>MGESVGVAATVCLLLFSSLLFLGTVDRVNTSGTSTVAENHIHRVLKLLEAGKEHGESIRVSDKPPQSHFPMVLDQQLRNEHSGVSRRFLQAEKKLKSIEEQEESWRVDSDLKLEKIPELNSHNTLKYLTNNSEGAGILVTLSEAGITYVKEVLVNEILTEITPLSLPDIHSQVACPIGRVDTAITHIELSGANFSHSDVDLGKTGITVIAEDIKTKIHLHWEYKYASSYIPLPISDAGWADIEVIGMQAHVTFTLQAHNGTLRLIVVERGTHFEYLDIQLYGGASWLYQWFVYAFDHKIRVAIESAISSTIVSGATKLDTFLLKLPRHLPIDDISAIDVTVVEDPFVSPTFLSVGAKGEFVSVKKSTVPPQADHSLTPGLFCSESMKMITIALCDYVINSAAKVYYEARSLELLVDELPQDWLLNTAFWKWLIPQLYREYPNHDMAFNFSVSAAPQVELTRNGAKALAATEMTVLVKTNTDFVPVACLSMTLSMDALAGLDGNNITAEVTLDAVTLELKWSQIGKFPVQLMQSTVRMVVSKVIIPILNHSLKRGFPLPVVPAIDLQNADLRYDDGYILICSDVHYKGLNGYTWHQRDCISE</sequence>
<dbReference type="PANTHER" id="PTHR46801">
    <property type="entry name" value="OS06G0309200 PROTEIN"/>
    <property type="match status" value="1"/>
</dbReference>
<dbReference type="SUPFAM" id="SSF55394">
    <property type="entry name" value="Bactericidal permeability-increasing protein, BPI"/>
    <property type="match status" value="2"/>
</dbReference>
<dbReference type="InterPro" id="IPR017942">
    <property type="entry name" value="Lipid-bd_serum_glycop_N"/>
</dbReference>
<reference evidence="4" key="1">
    <citation type="submission" date="2024-02" db="EMBL/GenBank/DDBJ databases">
        <authorList>
            <consortium name="ELIXIR-Norway"/>
            <consortium name="Elixir Norway"/>
        </authorList>
    </citation>
    <scope>NUCLEOTIDE SEQUENCE</scope>
</reference>
<dbReference type="SMART" id="SM00329">
    <property type="entry name" value="BPI2"/>
    <property type="match status" value="1"/>
</dbReference>
<keyword evidence="5" id="KW-1185">Reference proteome</keyword>
<accession>A0ABP0UYB5</accession>
<feature type="signal peptide" evidence="1">
    <location>
        <begin position="1"/>
        <end position="27"/>
    </location>
</feature>